<dbReference type="CDD" id="cd06558">
    <property type="entry name" value="crotonase-like"/>
    <property type="match status" value="1"/>
</dbReference>
<evidence type="ECO:0000256" key="1">
    <source>
        <dbReference type="ARBA" id="ARBA00005254"/>
    </source>
</evidence>
<organism evidence="3 4">
    <name type="scientific">Jiulongibacter sediminis</name>
    <dbReference type="NCBI Taxonomy" id="1605367"/>
    <lineage>
        <taxon>Bacteria</taxon>
        <taxon>Pseudomonadati</taxon>
        <taxon>Bacteroidota</taxon>
        <taxon>Cytophagia</taxon>
        <taxon>Cytophagales</taxon>
        <taxon>Leadbetterellaceae</taxon>
        <taxon>Jiulongibacter</taxon>
    </lineage>
</organism>
<dbReference type="STRING" id="1605367.AFM12_18630"/>
<dbReference type="OrthoDB" id="9775794at2"/>
<dbReference type="Gene3D" id="1.10.12.10">
    <property type="entry name" value="Lyase 2-enoyl-coa Hydratase, Chain A, domain 2"/>
    <property type="match status" value="1"/>
</dbReference>
<sequence>MSESILVTERTGTTLLLKLNRPQKRNAVNDDLILAIEKAIDAFKAETKVIIIHAEGEHFSAGLDLSELKERNSKEGLEHSRMWHRVMDKIQFGAIPVIAVLKGACVGGGLEIATASHIRIAEESAFYALPEGMRGIFVGGGGSLRIPKLIGTAAMTDMMLTGRVLNADEGYEKGLTQYLVENGKGLKKAMEMAERMAQNAEMTTYAVLQVLPKIQEASHQEASMMESLTAALAQDSPEAKKRLRDFLEGKAKKVGE</sequence>
<proteinExistence type="inferred from homology"/>
<comment type="caution">
    <text evidence="3">The sequence shown here is derived from an EMBL/GenBank/DDBJ whole genome shotgun (WGS) entry which is preliminary data.</text>
</comment>
<dbReference type="SUPFAM" id="SSF52096">
    <property type="entry name" value="ClpP/crotonase"/>
    <property type="match status" value="1"/>
</dbReference>
<name>A0A0N8H998_9BACT</name>
<evidence type="ECO:0000313" key="3">
    <source>
        <dbReference type="EMBL" id="KPM46772.1"/>
    </source>
</evidence>
<dbReference type="EMBL" id="LGTQ01000015">
    <property type="protein sequence ID" value="KPM46772.1"/>
    <property type="molecule type" value="Genomic_DNA"/>
</dbReference>
<dbReference type="PANTHER" id="PTHR11941">
    <property type="entry name" value="ENOYL-COA HYDRATASE-RELATED"/>
    <property type="match status" value="1"/>
</dbReference>
<dbReference type="PATRIC" id="fig|1605367.3.peg.1168"/>
<dbReference type="RefSeq" id="WP_055151681.1">
    <property type="nucleotide sequence ID" value="NZ_JXSZ01000015.1"/>
</dbReference>
<dbReference type="AlphaFoldDB" id="A0A0N8H998"/>
<dbReference type="NCBIfam" id="NF006013">
    <property type="entry name" value="PRK08150.1"/>
    <property type="match status" value="1"/>
</dbReference>
<accession>A0A0N8H998</accession>
<comment type="similarity">
    <text evidence="1">Belongs to the enoyl-CoA hydratase/isomerase family.</text>
</comment>
<dbReference type="Pfam" id="PF00378">
    <property type="entry name" value="ECH_1"/>
    <property type="match status" value="1"/>
</dbReference>
<dbReference type="Proteomes" id="UP000050454">
    <property type="component" value="Unassembled WGS sequence"/>
</dbReference>
<evidence type="ECO:0000256" key="2">
    <source>
        <dbReference type="ARBA" id="ARBA00023239"/>
    </source>
</evidence>
<reference evidence="3 4" key="1">
    <citation type="submission" date="2015-07" db="EMBL/GenBank/DDBJ databases">
        <title>The draft genome sequence of Leadbetterella sp. JN14-9.</title>
        <authorList>
            <person name="Liu Y."/>
            <person name="Du J."/>
            <person name="Shao Z."/>
        </authorList>
    </citation>
    <scope>NUCLEOTIDE SEQUENCE [LARGE SCALE GENOMIC DNA]</scope>
    <source>
        <strain evidence="3 4">JN14-9</strain>
    </source>
</reference>
<gene>
    <name evidence="3" type="ORF">AFM12_18630</name>
</gene>
<dbReference type="PANTHER" id="PTHR11941:SF54">
    <property type="entry name" value="ENOYL-COA HYDRATASE, MITOCHONDRIAL"/>
    <property type="match status" value="1"/>
</dbReference>
<dbReference type="InterPro" id="IPR014748">
    <property type="entry name" value="Enoyl-CoA_hydra_C"/>
</dbReference>
<keyword evidence="2 3" id="KW-0456">Lyase</keyword>
<evidence type="ECO:0000313" key="4">
    <source>
        <dbReference type="Proteomes" id="UP000050454"/>
    </source>
</evidence>
<dbReference type="GO" id="GO:0006635">
    <property type="term" value="P:fatty acid beta-oxidation"/>
    <property type="evidence" value="ECO:0007669"/>
    <property type="project" value="TreeGrafter"/>
</dbReference>
<dbReference type="Gene3D" id="3.90.226.10">
    <property type="entry name" value="2-enoyl-CoA Hydratase, Chain A, domain 1"/>
    <property type="match status" value="1"/>
</dbReference>
<keyword evidence="4" id="KW-1185">Reference proteome</keyword>
<dbReference type="InterPro" id="IPR001753">
    <property type="entry name" value="Enoyl-CoA_hydra/iso"/>
</dbReference>
<dbReference type="GO" id="GO:0004300">
    <property type="term" value="F:enoyl-CoA hydratase activity"/>
    <property type="evidence" value="ECO:0007669"/>
    <property type="project" value="UniProtKB-EC"/>
</dbReference>
<dbReference type="InterPro" id="IPR029045">
    <property type="entry name" value="ClpP/crotonase-like_dom_sf"/>
</dbReference>
<protein>
    <submittedName>
        <fullName evidence="3">Enoyl-CoA hydratase</fullName>
        <ecNumber evidence="3">4.2.1.17</ecNumber>
    </submittedName>
</protein>
<dbReference type="EC" id="4.2.1.17" evidence="3"/>